<dbReference type="AlphaFoldDB" id="A0AA39U0B5"/>
<feature type="region of interest" description="Disordered" evidence="1">
    <location>
        <begin position="1"/>
        <end position="529"/>
    </location>
</feature>
<reference evidence="2" key="1">
    <citation type="submission" date="2023-06" db="EMBL/GenBank/DDBJ databases">
        <title>Multi-omics analyses reveal the molecular pathogenesis toolkit of Lasiodiplodia hormozganensis, a cross-kingdom pathogen.</title>
        <authorList>
            <person name="Felix C."/>
            <person name="Meneses R."/>
            <person name="Goncalves M.F.M."/>
            <person name="Tilleman L."/>
            <person name="Duarte A.S."/>
            <person name="Jorrin-Novo J.V."/>
            <person name="Van De Peer Y."/>
            <person name="Deforce D."/>
            <person name="Van Nieuwerburgh F."/>
            <person name="Esteves A.C."/>
            <person name="Alves A."/>
        </authorList>
    </citation>
    <scope>NUCLEOTIDE SEQUENCE</scope>
    <source>
        <strain evidence="2">CBS 339.90</strain>
    </source>
</reference>
<dbReference type="Proteomes" id="UP001175001">
    <property type="component" value="Unassembled WGS sequence"/>
</dbReference>
<feature type="compositionally biased region" description="Low complexity" evidence="1">
    <location>
        <begin position="103"/>
        <end position="117"/>
    </location>
</feature>
<protein>
    <submittedName>
        <fullName evidence="2">Lysine-rich arabinogalactan protein 19</fullName>
    </submittedName>
</protein>
<feature type="compositionally biased region" description="Basic and acidic residues" evidence="1">
    <location>
        <begin position="386"/>
        <end position="412"/>
    </location>
</feature>
<feature type="compositionally biased region" description="Low complexity" evidence="1">
    <location>
        <begin position="131"/>
        <end position="140"/>
    </location>
</feature>
<feature type="compositionally biased region" description="Pro residues" evidence="1">
    <location>
        <begin position="263"/>
        <end position="273"/>
    </location>
</feature>
<gene>
    <name evidence="2" type="primary">AGP19</name>
    <name evidence="2" type="ORF">DIS24_g12595</name>
</gene>
<name>A0AA39U0B5_9PEZI</name>
<dbReference type="EMBL" id="JAUJDW010000318">
    <property type="protein sequence ID" value="KAK0609005.1"/>
    <property type="molecule type" value="Genomic_DNA"/>
</dbReference>
<evidence type="ECO:0000256" key="1">
    <source>
        <dbReference type="SAM" id="MobiDB-lite"/>
    </source>
</evidence>
<proteinExistence type="predicted"/>
<feature type="compositionally biased region" description="Polar residues" evidence="1">
    <location>
        <begin position="44"/>
        <end position="53"/>
    </location>
</feature>
<evidence type="ECO:0000313" key="2">
    <source>
        <dbReference type="EMBL" id="KAK0609005.1"/>
    </source>
</evidence>
<feature type="non-terminal residue" evidence="2">
    <location>
        <position position="965"/>
    </location>
</feature>
<feature type="compositionally biased region" description="Basic and acidic residues" evidence="1">
    <location>
        <begin position="471"/>
        <end position="481"/>
    </location>
</feature>
<organism evidence="2 3">
    <name type="scientific">Lasiodiplodia hormozganensis</name>
    <dbReference type="NCBI Taxonomy" id="869390"/>
    <lineage>
        <taxon>Eukaryota</taxon>
        <taxon>Fungi</taxon>
        <taxon>Dikarya</taxon>
        <taxon>Ascomycota</taxon>
        <taxon>Pezizomycotina</taxon>
        <taxon>Dothideomycetes</taxon>
        <taxon>Dothideomycetes incertae sedis</taxon>
        <taxon>Botryosphaeriales</taxon>
        <taxon>Botryosphaeriaceae</taxon>
        <taxon>Lasiodiplodia</taxon>
    </lineage>
</organism>
<evidence type="ECO:0000313" key="3">
    <source>
        <dbReference type="Proteomes" id="UP001175001"/>
    </source>
</evidence>
<feature type="compositionally biased region" description="Pro residues" evidence="1">
    <location>
        <begin position="118"/>
        <end position="130"/>
    </location>
</feature>
<feature type="compositionally biased region" description="Low complexity" evidence="1">
    <location>
        <begin position="298"/>
        <end position="349"/>
    </location>
</feature>
<comment type="caution">
    <text evidence="2">The sequence shown here is derived from an EMBL/GenBank/DDBJ whole genome shotgun (WGS) entry which is preliminary data.</text>
</comment>
<feature type="compositionally biased region" description="Polar residues" evidence="1">
    <location>
        <begin position="24"/>
        <end position="34"/>
    </location>
</feature>
<accession>A0AA39U0B5</accession>
<feature type="compositionally biased region" description="Pro residues" evidence="1">
    <location>
        <begin position="429"/>
        <end position="439"/>
    </location>
</feature>
<sequence length="965" mass="105927">MSYNYPYQPNYQPSHYPPPPPPRTSTLGAYNSGEQPPPALPPRHSQTPGSPNVQDELVTGFGRLSTYDPRRPPPQQTYVPHADYHQAVTSAPSPAYTWPTDHGASVSGSSVAGSQWAPTPPLPPRPPPSQQSPWQAAPAAATPPPWQTPQSPVPQSYPPPQQPWQQYPPPQQQQQQQHPPPWSSPPPQSGPPPPQSQPTPQQPPQTPSSQWHQNGTYTRPAPPPPAELQQQQQSYMPPTVSSPSVASSFAGPPTPASTISSQYPPPSPMPYQPQSPLQYQPQSPQPYQPQSPQPYQPPQQQQQQTYYPPPTASQEAAPVQQYGTPVQQQQYSTPVQQQQYSTPVQQQQQQPPPPPVEVPRPPAFVFEMEGSTPGVFAAQQLPQTQKPKEEVPVPVQAKREEEEHPPPPEKLQRTFTDTLRQAGPYFYNPQPPQRPPPPSVEEVEDEEPLLVGREAGTDGVAVETETARPSWEGRKVEERPQRKTSPPVEPAVRPQRAASPPVQPAAKPQRAPSPRVEPVIKPPRQPSPPIEPVFRPQKAASPPIEPVVKPWKPAVNRPKPLEGAKPYGYYLKLPNPPTNIPTDQTADYSVPFKCNYPEVIGYADLFWFSHIDVPEFRICGHCFEKHIRHSEFTHSFTGSIVSKELKPRCSFGAPRMLEQLWPQALRTRDLGLVKDYMESRTKLPHCHGIKGVAGRDATHVRWFTMRNNEVPGLLVCEACLEEQVIGTAFAPMFAPYAEPQGQDQTWACDLAVSYLRRAFDRALTLSNWSFFVTPAANRLSQPPCEGVVKGVKAGSRAWYAPTRPIDGIVVCEACYLDHLALTRFDADFTPRAVAAADAENLWSCDLASLAVKSALDIALMTSSFTPLQHTLTSLSTTGPCAAGPLASRTWYRLTSSPSSDFDICPTCYTGLFASFPGPPASNPLAPLLSPPPTAHPPHPVCALAPGHAPRSLPYAPAHLAAAHAP</sequence>
<feature type="compositionally biased region" description="Low complexity" evidence="1">
    <location>
        <begin position="227"/>
        <end position="251"/>
    </location>
</feature>
<feature type="compositionally biased region" description="Pro residues" evidence="1">
    <location>
        <begin position="350"/>
        <end position="362"/>
    </location>
</feature>
<feature type="compositionally biased region" description="Pro residues" evidence="1">
    <location>
        <begin position="178"/>
        <end position="206"/>
    </location>
</feature>
<feature type="compositionally biased region" description="Pro residues" evidence="1">
    <location>
        <begin position="141"/>
        <end position="171"/>
    </location>
</feature>
<feature type="compositionally biased region" description="Pro residues" evidence="1">
    <location>
        <begin position="283"/>
        <end position="297"/>
    </location>
</feature>
<keyword evidence="3" id="KW-1185">Reference proteome</keyword>
<feature type="compositionally biased region" description="Low complexity" evidence="1">
    <location>
        <begin position="1"/>
        <end position="14"/>
    </location>
</feature>
<feature type="compositionally biased region" description="Pro residues" evidence="1">
    <location>
        <begin position="520"/>
        <end position="529"/>
    </location>
</feature>